<dbReference type="AlphaFoldDB" id="A0A220UMR6"/>
<sequence>MAINIDKLNANIEARMDEFAQELTQALAKYYDWWLSQYPAQTLYGFCLYSTPLVEYLGVTLFTEEGLTAVAEQYQNDDRFRHKSLAQLKQALRWSACDSPHHNENEDIFEAINDKLQLLQEEAEALESEEAYDAYLKALYAILVRVLNEVKAMRPLNPLAILFSVWFGDQSYADIDYFVQSCNDKEMVARFYQQWR</sequence>
<gene>
    <name evidence="2" type="ORF">CF168_10315</name>
</gene>
<keyword evidence="1" id="KW-0175">Coiled coil</keyword>
<name>A0A220UMR6_9GAMM</name>
<keyword evidence="3" id="KW-1185">Reference proteome</keyword>
<dbReference type="Pfam" id="PF14136">
    <property type="entry name" value="DUF4303"/>
    <property type="match status" value="1"/>
</dbReference>
<organism evidence="2 3">
    <name type="scientific">Shewanella bicestrii</name>
    <dbReference type="NCBI Taxonomy" id="2018305"/>
    <lineage>
        <taxon>Bacteria</taxon>
        <taxon>Pseudomonadati</taxon>
        <taxon>Pseudomonadota</taxon>
        <taxon>Gammaproteobacteria</taxon>
        <taxon>Alteromonadales</taxon>
        <taxon>Shewanellaceae</taxon>
        <taxon>Shewanella</taxon>
    </lineage>
</organism>
<feature type="coiled-coil region" evidence="1">
    <location>
        <begin position="102"/>
        <end position="129"/>
    </location>
</feature>
<evidence type="ECO:0008006" key="4">
    <source>
        <dbReference type="Google" id="ProtNLM"/>
    </source>
</evidence>
<evidence type="ECO:0000313" key="3">
    <source>
        <dbReference type="Proteomes" id="UP000198367"/>
    </source>
</evidence>
<dbReference type="RefSeq" id="WP_089067782.1">
    <property type="nucleotide sequence ID" value="NZ_CP022358.1"/>
</dbReference>
<accession>A0A220UMR6</accession>
<dbReference type="EMBL" id="CP022358">
    <property type="protein sequence ID" value="ASK69231.1"/>
    <property type="molecule type" value="Genomic_DNA"/>
</dbReference>
<reference evidence="2 3" key="1">
    <citation type="submission" date="2017-07" db="EMBL/GenBank/DDBJ databases">
        <title>Phenotypical and genomic characterization of a clinical isolate of Shewanella bicestrii sp. nov. producing an extended-spectrum beta-lactamase and a new oxacillinase variant.</title>
        <authorList>
            <person name="Jousset A.B."/>
            <person name="Bonnin R.A."/>
            <person name="Girlich D."/>
            <person name="Dabos L."/>
            <person name="Potron A."/>
            <person name="Dortet L."/>
            <person name="Glaser P."/>
            <person name="Naas T."/>
        </authorList>
    </citation>
    <scope>NUCLEOTIDE SEQUENCE [LARGE SCALE GENOMIC DNA]</scope>
    <source>
        <strain evidence="2 3">JAB-1</strain>
    </source>
</reference>
<proteinExistence type="predicted"/>
<dbReference type="Proteomes" id="UP000198367">
    <property type="component" value="Chromosome"/>
</dbReference>
<evidence type="ECO:0000313" key="2">
    <source>
        <dbReference type="EMBL" id="ASK69231.1"/>
    </source>
</evidence>
<protein>
    <recommendedName>
        <fullName evidence="4">DUF4303 domain-containing protein</fullName>
    </recommendedName>
</protein>
<evidence type="ECO:0000256" key="1">
    <source>
        <dbReference type="SAM" id="Coils"/>
    </source>
</evidence>
<dbReference type="KEGG" id="sbj:CF168_10315"/>
<dbReference type="InterPro" id="IPR025409">
    <property type="entry name" value="DUF4303"/>
</dbReference>